<evidence type="ECO:0000313" key="10">
    <source>
        <dbReference type="Proteomes" id="UP000465601"/>
    </source>
</evidence>
<sequence>MKYKIDNNYFKYSFYAFLAVAMSILFYLALNNLGYFLKSFSVALGITSKILSPFIIGGSIAYLISPGVIWFEKKVYSKVKLINSRAKLHRLISVLTMYIILLSCIALLIIFVAPQVGNNLRDIIMRVPDYFTTTDQLLSKWTMELENFTQMEISPHIDAKMTSIFLKITEILEDILDNLVFSIVTFTSGVLNFVLGLILSFYMLMDRESFKKSFEKLLRVFLKDTSVERVKSFAREVNDLFVKFIVGKSLDSFIIACICFVGLNLIGIRYALLLSVIVGVTNMIPYFGPFIGAVPATIITFFDSPLSALWLMIFILALQQFDGLILGPKILGDSVGVSPFWIIFSIVVGGKLFGVLGMFLGVPVIGMVRLVVNRAIDRALERKKARLEKEETAVP</sequence>
<organism evidence="9 10">
    <name type="scientific">Alkaliphilus serpentinus</name>
    <dbReference type="NCBI Taxonomy" id="1482731"/>
    <lineage>
        <taxon>Bacteria</taxon>
        <taxon>Bacillati</taxon>
        <taxon>Bacillota</taxon>
        <taxon>Clostridia</taxon>
        <taxon>Peptostreptococcales</taxon>
        <taxon>Natronincolaceae</taxon>
        <taxon>Alkaliphilus</taxon>
    </lineage>
</organism>
<keyword evidence="10" id="KW-1185">Reference proteome</keyword>
<evidence type="ECO:0000256" key="1">
    <source>
        <dbReference type="ARBA" id="ARBA00004651"/>
    </source>
</evidence>
<feature type="transmembrane region" description="Helical" evidence="8">
    <location>
        <begin position="253"/>
        <end position="277"/>
    </location>
</feature>
<dbReference type="InterPro" id="IPR002549">
    <property type="entry name" value="AI-2E-like"/>
</dbReference>
<protein>
    <submittedName>
        <fullName evidence="9">AI-2E family transporter</fullName>
    </submittedName>
</protein>
<feature type="transmembrane region" description="Helical" evidence="8">
    <location>
        <begin position="91"/>
        <end position="113"/>
    </location>
</feature>
<dbReference type="EMBL" id="WBZB01000008">
    <property type="protein sequence ID" value="KAB3532505.1"/>
    <property type="molecule type" value="Genomic_DNA"/>
</dbReference>
<accession>A0A833HR35</accession>
<dbReference type="GO" id="GO:0055085">
    <property type="term" value="P:transmembrane transport"/>
    <property type="evidence" value="ECO:0007669"/>
    <property type="project" value="TreeGrafter"/>
</dbReference>
<feature type="transmembrane region" description="Helical" evidence="8">
    <location>
        <begin position="50"/>
        <end position="71"/>
    </location>
</feature>
<keyword evidence="3" id="KW-0813">Transport</keyword>
<comment type="caution">
    <text evidence="9">The sequence shown here is derived from an EMBL/GenBank/DDBJ whole genome shotgun (WGS) entry which is preliminary data.</text>
</comment>
<keyword evidence="6 8" id="KW-1133">Transmembrane helix</keyword>
<dbReference type="OrthoDB" id="9793390at2"/>
<feature type="transmembrane region" description="Helical" evidence="8">
    <location>
        <begin position="339"/>
        <end position="372"/>
    </location>
</feature>
<name>A0A833HR35_9FIRM</name>
<evidence type="ECO:0000256" key="3">
    <source>
        <dbReference type="ARBA" id="ARBA00022448"/>
    </source>
</evidence>
<keyword evidence="5 8" id="KW-0812">Transmembrane</keyword>
<comment type="subcellular location">
    <subcellularLocation>
        <location evidence="1">Cell membrane</location>
        <topology evidence="1">Multi-pass membrane protein</topology>
    </subcellularLocation>
</comment>
<proteinExistence type="inferred from homology"/>
<dbReference type="PANTHER" id="PTHR21716:SF53">
    <property type="entry name" value="PERMEASE PERM-RELATED"/>
    <property type="match status" value="1"/>
</dbReference>
<evidence type="ECO:0000256" key="2">
    <source>
        <dbReference type="ARBA" id="ARBA00009773"/>
    </source>
</evidence>
<evidence type="ECO:0000256" key="7">
    <source>
        <dbReference type="ARBA" id="ARBA00023136"/>
    </source>
</evidence>
<evidence type="ECO:0000256" key="5">
    <source>
        <dbReference type="ARBA" id="ARBA00022692"/>
    </source>
</evidence>
<evidence type="ECO:0000256" key="8">
    <source>
        <dbReference type="SAM" id="Phobius"/>
    </source>
</evidence>
<keyword evidence="4" id="KW-1003">Cell membrane</keyword>
<reference evidence="9 10" key="1">
    <citation type="submission" date="2019-10" db="EMBL/GenBank/DDBJ databases">
        <title>Alkaliphilus serpentinus sp. nov. and Alkaliphilus pronyensis sp. nov., two novel anaerobic alkaliphilic species isolated from the serpentinized-hosted hydrothermal field of the Prony Bay (New Caledonia).</title>
        <authorList>
            <person name="Postec A."/>
        </authorList>
    </citation>
    <scope>NUCLEOTIDE SEQUENCE [LARGE SCALE GENOMIC DNA]</scope>
    <source>
        <strain evidence="9 10">LacT</strain>
    </source>
</reference>
<comment type="similarity">
    <text evidence="2">Belongs to the autoinducer-2 exporter (AI-2E) (TC 2.A.86) family.</text>
</comment>
<dbReference type="RefSeq" id="WP_151864755.1">
    <property type="nucleotide sequence ID" value="NZ_WBZB01000008.1"/>
</dbReference>
<keyword evidence="7 8" id="KW-0472">Membrane</keyword>
<feature type="transmembrane region" description="Helical" evidence="8">
    <location>
        <begin position="179"/>
        <end position="204"/>
    </location>
</feature>
<dbReference type="PANTHER" id="PTHR21716">
    <property type="entry name" value="TRANSMEMBRANE PROTEIN"/>
    <property type="match status" value="1"/>
</dbReference>
<evidence type="ECO:0000256" key="6">
    <source>
        <dbReference type="ARBA" id="ARBA00022989"/>
    </source>
</evidence>
<dbReference type="Proteomes" id="UP000465601">
    <property type="component" value="Unassembled WGS sequence"/>
</dbReference>
<feature type="transmembrane region" description="Helical" evidence="8">
    <location>
        <begin position="12"/>
        <end position="30"/>
    </location>
</feature>
<dbReference type="GO" id="GO:0005886">
    <property type="term" value="C:plasma membrane"/>
    <property type="evidence" value="ECO:0007669"/>
    <property type="project" value="UniProtKB-SubCell"/>
</dbReference>
<feature type="transmembrane region" description="Helical" evidence="8">
    <location>
        <begin position="309"/>
        <end position="327"/>
    </location>
</feature>
<evidence type="ECO:0000313" key="9">
    <source>
        <dbReference type="EMBL" id="KAB3532505.1"/>
    </source>
</evidence>
<evidence type="ECO:0000256" key="4">
    <source>
        <dbReference type="ARBA" id="ARBA00022475"/>
    </source>
</evidence>
<gene>
    <name evidence="9" type="ORF">F8153_02390</name>
</gene>
<dbReference type="AlphaFoldDB" id="A0A833HR35"/>
<dbReference type="Pfam" id="PF01594">
    <property type="entry name" value="AI-2E_transport"/>
    <property type="match status" value="1"/>
</dbReference>